<keyword evidence="1" id="KW-0472">Membrane</keyword>
<comment type="caution">
    <text evidence="3">The sequence shown here is derived from an EMBL/GenBank/DDBJ whole genome shotgun (WGS) entry which is preliminary data.</text>
</comment>
<gene>
    <name evidence="3" type="ORF">BCY91_07950</name>
</gene>
<protein>
    <submittedName>
        <fullName evidence="3">Short-chain dehydrogenase</fullName>
    </submittedName>
</protein>
<name>A0A419S4F3_9SPHI</name>
<keyword evidence="1" id="KW-1133">Transmembrane helix</keyword>
<keyword evidence="4" id="KW-1185">Reference proteome</keyword>
<evidence type="ECO:0000256" key="1">
    <source>
        <dbReference type="SAM" id="Phobius"/>
    </source>
</evidence>
<feature type="transmembrane region" description="Helical" evidence="1">
    <location>
        <begin position="171"/>
        <end position="192"/>
    </location>
</feature>
<reference evidence="3 4" key="1">
    <citation type="submission" date="2016-07" db="EMBL/GenBank/DDBJ databases">
        <title>Genome of Pelobium manganitolerans.</title>
        <authorList>
            <person name="Wu S."/>
            <person name="Wang G."/>
        </authorList>
    </citation>
    <scope>NUCLEOTIDE SEQUENCE [LARGE SCALE GENOMIC DNA]</scope>
    <source>
        <strain evidence="3 4">YS-25</strain>
    </source>
</reference>
<feature type="domain" description="VTT" evidence="2">
    <location>
        <begin position="75"/>
        <end position="186"/>
    </location>
</feature>
<accession>A0A419S4F3</accession>
<evidence type="ECO:0000259" key="2">
    <source>
        <dbReference type="Pfam" id="PF09335"/>
    </source>
</evidence>
<feature type="transmembrane region" description="Helical" evidence="1">
    <location>
        <begin position="142"/>
        <end position="165"/>
    </location>
</feature>
<dbReference type="OrthoDB" id="1118259at2"/>
<dbReference type="Proteomes" id="UP000283433">
    <property type="component" value="Unassembled WGS sequence"/>
</dbReference>
<dbReference type="AlphaFoldDB" id="A0A419S4F3"/>
<evidence type="ECO:0000313" key="3">
    <source>
        <dbReference type="EMBL" id="RKD14549.1"/>
    </source>
</evidence>
<proteinExistence type="predicted"/>
<keyword evidence="1" id="KW-0812">Transmembrane</keyword>
<dbReference type="EMBL" id="MBTA01000026">
    <property type="protein sequence ID" value="RKD14549.1"/>
    <property type="molecule type" value="Genomic_DNA"/>
</dbReference>
<feature type="transmembrane region" description="Helical" evidence="1">
    <location>
        <begin position="91"/>
        <end position="112"/>
    </location>
</feature>
<dbReference type="InterPro" id="IPR032816">
    <property type="entry name" value="VTT_dom"/>
</dbReference>
<dbReference type="Pfam" id="PF09335">
    <property type="entry name" value="VTT_dom"/>
    <property type="match status" value="1"/>
</dbReference>
<dbReference type="RefSeq" id="WP_120182403.1">
    <property type="nucleotide sequence ID" value="NZ_MBTA01000026.1"/>
</dbReference>
<feature type="transmembrane region" description="Helical" evidence="1">
    <location>
        <begin position="20"/>
        <end position="42"/>
    </location>
</feature>
<organism evidence="3 4">
    <name type="scientific">Pelobium manganitolerans</name>
    <dbReference type="NCBI Taxonomy" id="1842495"/>
    <lineage>
        <taxon>Bacteria</taxon>
        <taxon>Pseudomonadati</taxon>
        <taxon>Bacteroidota</taxon>
        <taxon>Sphingobacteriia</taxon>
        <taxon>Sphingobacteriales</taxon>
        <taxon>Sphingobacteriaceae</taxon>
        <taxon>Pelobium</taxon>
    </lineage>
</organism>
<evidence type="ECO:0000313" key="4">
    <source>
        <dbReference type="Proteomes" id="UP000283433"/>
    </source>
</evidence>
<feature type="transmembrane region" description="Helical" evidence="1">
    <location>
        <begin position="63"/>
        <end position="85"/>
    </location>
</feature>
<sequence>MVALNRYYKITKFYDFLKSTAIKGGITIAVVLALFVFLEYYFLDTRAMLDALVNNYSRESILVVFYISETILGLLPPEIFIAWSAKMSHPWIYLSVLATLSYLGGITAYYLGTLTFKIKSVKAYLENKIAVHIKNLRKWGSVFVVVGALLPLPHSIVSFACGLIKYNFNHYLLWALFRFLRFYIYGLAIFSVV</sequence>